<keyword evidence="1" id="KW-1133">Transmembrane helix</keyword>
<gene>
    <name evidence="3" type="ORF">ACFQZU_16445</name>
</gene>
<protein>
    <submittedName>
        <fullName evidence="3">NACHT domain-containing protein</fullName>
    </submittedName>
</protein>
<reference evidence="4" key="1">
    <citation type="journal article" date="2019" name="Int. J. Syst. Evol. Microbiol.">
        <title>The Global Catalogue of Microorganisms (GCM) 10K type strain sequencing project: providing services to taxonomists for standard genome sequencing and annotation.</title>
        <authorList>
            <consortium name="The Broad Institute Genomics Platform"/>
            <consortium name="The Broad Institute Genome Sequencing Center for Infectious Disease"/>
            <person name="Wu L."/>
            <person name="Ma J."/>
        </authorList>
    </citation>
    <scope>NUCLEOTIDE SEQUENCE [LARGE SCALE GENOMIC DNA]</scope>
    <source>
        <strain evidence="4">CCUG 63369</strain>
    </source>
</reference>
<comment type="caution">
    <text evidence="3">The sequence shown here is derived from an EMBL/GenBank/DDBJ whole genome shotgun (WGS) entry which is preliminary data.</text>
</comment>
<keyword evidence="4" id="KW-1185">Reference proteome</keyword>
<feature type="domain" description="NACHT" evidence="2">
    <location>
        <begin position="156"/>
        <end position="284"/>
    </location>
</feature>
<dbReference type="EMBL" id="JBHTHR010000640">
    <property type="protein sequence ID" value="MFD0802899.1"/>
    <property type="molecule type" value="Genomic_DNA"/>
</dbReference>
<accession>A0ABW3BIM2</accession>
<keyword evidence="1" id="KW-0812">Transmembrane</keyword>
<dbReference type="SUPFAM" id="SSF52540">
    <property type="entry name" value="P-loop containing nucleoside triphosphate hydrolases"/>
    <property type="match status" value="1"/>
</dbReference>
<dbReference type="Proteomes" id="UP001596956">
    <property type="component" value="Unassembled WGS sequence"/>
</dbReference>
<evidence type="ECO:0000313" key="3">
    <source>
        <dbReference type="EMBL" id="MFD0802899.1"/>
    </source>
</evidence>
<keyword evidence="1" id="KW-0472">Membrane</keyword>
<feature type="transmembrane region" description="Helical" evidence="1">
    <location>
        <begin position="12"/>
        <end position="32"/>
    </location>
</feature>
<feature type="transmembrane region" description="Helical" evidence="1">
    <location>
        <begin position="44"/>
        <end position="64"/>
    </location>
</feature>
<dbReference type="Pfam" id="PF05729">
    <property type="entry name" value="NACHT"/>
    <property type="match status" value="1"/>
</dbReference>
<sequence>MTERSGARWRLAAVVAGLLALTGSVILLGAVLQARGLSSAANVAQLVAVALTVVPLAVGMMMWWRHPDRTAAAPTGSALAEAEDVLANLVVEQWRDEAALRSLDDPAPMPVHWRLTERHGLMDHHDRVFAAGEAPFTGSSDQITALTREFRALSRRRLVILGGPGTGKTTLAVQLTLSLLASRPAGEPVPVLLPAAGWDTDAFPRLRDWLAARLNRDYPALRATPLGSQAPARLAARGQILPVLDGLDELPGPARAEVVAALNRSLGDGPLVLTSRTDEYAQTVQEAGAVLTSAAVLVPELVSPAGAADYLRACLPPAPGAAWGRILSAL</sequence>
<evidence type="ECO:0000259" key="2">
    <source>
        <dbReference type="Pfam" id="PF05729"/>
    </source>
</evidence>
<organism evidence="3 4">
    <name type="scientific">Streptomonospora algeriensis</name>
    <dbReference type="NCBI Taxonomy" id="995084"/>
    <lineage>
        <taxon>Bacteria</taxon>
        <taxon>Bacillati</taxon>
        <taxon>Actinomycetota</taxon>
        <taxon>Actinomycetes</taxon>
        <taxon>Streptosporangiales</taxon>
        <taxon>Nocardiopsidaceae</taxon>
        <taxon>Streptomonospora</taxon>
    </lineage>
</organism>
<name>A0ABW3BIM2_9ACTN</name>
<dbReference type="InterPro" id="IPR007111">
    <property type="entry name" value="NACHT_NTPase"/>
</dbReference>
<feature type="non-terminal residue" evidence="3">
    <location>
        <position position="330"/>
    </location>
</feature>
<proteinExistence type="predicted"/>
<evidence type="ECO:0000256" key="1">
    <source>
        <dbReference type="SAM" id="Phobius"/>
    </source>
</evidence>
<evidence type="ECO:0000313" key="4">
    <source>
        <dbReference type="Proteomes" id="UP001596956"/>
    </source>
</evidence>
<dbReference type="Gene3D" id="3.40.50.300">
    <property type="entry name" value="P-loop containing nucleotide triphosphate hydrolases"/>
    <property type="match status" value="1"/>
</dbReference>
<dbReference type="InterPro" id="IPR027417">
    <property type="entry name" value="P-loop_NTPase"/>
</dbReference>